<accession>A0A2Z4LLU9</accession>
<comment type="caution">
    <text evidence="6">Lacks conserved residue(s) required for the propagation of feature annotation.</text>
</comment>
<feature type="binding site" evidence="6">
    <location>
        <position position="10"/>
    </location>
    <ligand>
        <name>FMN</name>
        <dbReference type="ChEBI" id="CHEBI:58210"/>
    </ligand>
</feature>
<dbReference type="RefSeq" id="WP_029329896.1">
    <property type="nucleotide sequence ID" value="NZ_CP030103.1"/>
</dbReference>
<dbReference type="EC" id="1.6.5.-" evidence="6"/>
<comment type="catalytic activity">
    <reaction evidence="6">
        <text>2 a quinone + NADH + H(+) = 2 a 1,4-benzosemiquinone + NAD(+)</text>
        <dbReference type="Rhea" id="RHEA:65952"/>
        <dbReference type="ChEBI" id="CHEBI:15378"/>
        <dbReference type="ChEBI" id="CHEBI:57540"/>
        <dbReference type="ChEBI" id="CHEBI:57945"/>
        <dbReference type="ChEBI" id="CHEBI:132124"/>
        <dbReference type="ChEBI" id="CHEBI:134225"/>
    </reaction>
</comment>
<keyword evidence="8" id="KW-1185">Reference proteome</keyword>
<sequence length="199" mass="23279">MNKVIVLYASPSLKENSLSYFFYEKYLNEYKLINPDDEFKFYDLNELPMANKTLNSNNFATFFNQTDSLDFIKELKESNKLIIVTSMINFNIPATLKNFIDHICMANETFSYKYSNKGDAIGLLKNLKLQVIATQGAPEDWYLWGNHVKYLEETFKFLGLNVNESILIAGTKTKEFALKSKEEHWLFKKEEIIEKAKKF</sequence>
<dbReference type="GO" id="GO:0010181">
    <property type="term" value="F:FMN binding"/>
    <property type="evidence" value="ECO:0007669"/>
    <property type="project" value="UniProtKB-UniRule"/>
</dbReference>
<dbReference type="GO" id="GO:0009055">
    <property type="term" value="F:electron transfer activity"/>
    <property type="evidence" value="ECO:0007669"/>
    <property type="project" value="UniProtKB-UniRule"/>
</dbReference>
<evidence type="ECO:0000256" key="1">
    <source>
        <dbReference type="ARBA" id="ARBA00022630"/>
    </source>
</evidence>
<gene>
    <name evidence="6" type="primary">azoR</name>
    <name evidence="7" type="ORF">DK849_01085</name>
</gene>
<evidence type="ECO:0000256" key="2">
    <source>
        <dbReference type="ARBA" id="ARBA00022643"/>
    </source>
</evidence>
<organism evidence="7 8">
    <name type="scientific">Metamycoplasma cloacale</name>
    <dbReference type="NCBI Taxonomy" id="92401"/>
    <lineage>
        <taxon>Bacteria</taxon>
        <taxon>Bacillati</taxon>
        <taxon>Mycoplasmatota</taxon>
        <taxon>Mycoplasmoidales</taxon>
        <taxon>Metamycoplasmataceae</taxon>
        <taxon>Metamycoplasma</taxon>
    </lineage>
</organism>
<protein>
    <recommendedName>
        <fullName evidence="6">FMN dependent NADH:quinone oxidoreductase</fullName>
        <ecNumber evidence="6">1.6.5.-</ecNumber>
    </recommendedName>
    <alternativeName>
        <fullName evidence="6">Azo-dye reductase</fullName>
    </alternativeName>
    <alternativeName>
        <fullName evidence="6">FMN-dependent NADH-azo compound oxidoreductase</fullName>
    </alternativeName>
    <alternativeName>
        <fullName evidence="6">FMN-dependent NADH-azoreductase</fullName>
        <ecNumber evidence="6">1.7.1.17</ecNumber>
    </alternativeName>
</protein>
<keyword evidence="1 6" id="KW-0285">Flavoprotein</keyword>
<reference evidence="8" key="1">
    <citation type="submission" date="2018-06" db="EMBL/GenBank/DDBJ databases">
        <title>Complete genome sequences of Mycoplasma anatis, M. anseris and M. cloacale type strains.</title>
        <authorList>
            <person name="Grozner D."/>
            <person name="Forro B."/>
            <person name="Sulyok K.M."/>
            <person name="Marton S."/>
            <person name="Kreizinger Z."/>
            <person name="Banyai K."/>
            <person name="Gyuranecz M."/>
        </authorList>
    </citation>
    <scope>NUCLEOTIDE SEQUENCE [LARGE SCALE GENOMIC DNA]</scope>
    <source>
        <strain evidence="8">NCTC 10199</strain>
    </source>
</reference>
<evidence type="ECO:0000313" key="8">
    <source>
        <dbReference type="Proteomes" id="UP000249865"/>
    </source>
</evidence>
<dbReference type="InterPro" id="IPR029039">
    <property type="entry name" value="Flavoprotein-like_sf"/>
</dbReference>
<name>A0A2Z4LLU9_9BACT</name>
<dbReference type="NCBIfam" id="NF002370">
    <property type="entry name" value="PRK01355.1"/>
    <property type="match status" value="1"/>
</dbReference>
<dbReference type="InterPro" id="IPR050104">
    <property type="entry name" value="FMN-dep_NADH:Q_OxRdtase_AzoR1"/>
</dbReference>
<comment type="function">
    <text evidence="6">Quinone reductase that provides resistance to thiol-specific stress caused by electrophilic quinones.</text>
</comment>
<evidence type="ECO:0000256" key="6">
    <source>
        <dbReference type="HAMAP-Rule" id="MF_01216"/>
    </source>
</evidence>
<dbReference type="Pfam" id="PF02525">
    <property type="entry name" value="Flavodoxin_2"/>
    <property type="match status" value="1"/>
</dbReference>
<dbReference type="EC" id="1.7.1.17" evidence="6"/>
<dbReference type="GO" id="GO:0016655">
    <property type="term" value="F:oxidoreductase activity, acting on NAD(P)H, quinone or similar compound as acceptor"/>
    <property type="evidence" value="ECO:0007669"/>
    <property type="project" value="InterPro"/>
</dbReference>
<evidence type="ECO:0000256" key="4">
    <source>
        <dbReference type="ARBA" id="ARBA00023027"/>
    </source>
</evidence>
<comment type="subunit">
    <text evidence="6">Homodimer.</text>
</comment>
<dbReference type="Gene3D" id="3.40.50.360">
    <property type="match status" value="1"/>
</dbReference>
<keyword evidence="2 6" id="KW-0288">FMN</keyword>
<comment type="cofactor">
    <cofactor evidence="6">
        <name>FMN</name>
        <dbReference type="ChEBI" id="CHEBI:58210"/>
    </cofactor>
    <text evidence="6">Binds 1 FMN per subunit.</text>
</comment>
<dbReference type="HAMAP" id="MF_01216">
    <property type="entry name" value="Azoreductase_type1"/>
    <property type="match status" value="1"/>
</dbReference>
<dbReference type="EMBL" id="CP030103">
    <property type="protein sequence ID" value="AWX42670.1"/>
    <property type="molecule type" value="Genomic_DNA"/>
</dbReference>
<evidence type="ECO:0000313" key="7">
    <source>
        <dbReference type="EMBL" id="AWX42670.1"/>
    </source>
</evidence>
<dbReference type="SUPFAM" id="SSF52218">
    <property type="entry name" value="Flavoproteins"/>
    <property type="match status" value="1"/>
</dbReference>
<dbReference type="PANTHER" id="PTHR43741">
    <property type="entry name" value="FMN-DEPENDENT NADH-AZOREDUCTASE 1"/>
    <property type="match status" value="1"/>
</dbReference>
<dbReference type="InterPro" id="IPR003680">
    <property type="entry name" value="Flavodoxin_fold"/>
</dbReference>
<evidence type="ECO:0000256" key="3">
    <source>
        <dbReference type="ARBA" id="ARBA00023002"/>
    </source>
</evidence>
<keyword evidence="4 6" id="KW-0520">NAD</keyword>
<dbReference type="PANTHER" id="PTHR43741:SF4">
    <property type="entry name" value="FMN-DEPENDENT NADH:QUINONE OXIDOREDUCTASE"/>
    <property type="match status" value="1"/>
</dbReference>
<comment type="function">
    <text evidence="6">Also exhibits azoreductase activity. Catalyzes the reductive cleavage of the azo bond in aromatic azo compounds to the corresponding amines.</text>
</comment>
<dbReference type="InterPro" id="IPR023048">
    <property type="entry name" value="NADH:quinone_OxRdtase_FMN_depd"/>
</dbReference>
<dbReference type="OrthoDB" id="9805013at2"/>
<comment type="similarity">
    <text evidence="6">Belongs to the azoreductase type 1 family.</text>
</comment>
<feature type="binding site" evidence="6">
    <location>
        <begin position="17"/>
        <end position="19"/>
    </location>
    <ligand>
        <name>FMN</name>
        <dbReference type="ChEBI" id="CHEBI:58210"/>
    </ligand>
</feature>
<dbReference type="AlphaFoldDB" id="A0A2Z4LLU9"/>
<dbReference type="Proteomes" id="UP000249865">
    <property type="component" value="Chromosome"/>
</dbReference>
<proteinExistence type="inferred from homology"/>
<evidence type="ECO:0000256" key="5">
    <source>
        <dbReference type="ARBA" id="ARBA00048542"/>
    </source>
</evidence>
<comment type="catalytic activity">
    <reaction evidence="5">
        <text>N,N-dimethyl-1,4-phenylenediamine + anthranilate + 2 NAD(+) = 2-(4-dimethylaminophenyl)diazenylbenzoate + 2 NADH + 2 H(+)</text>
        <dbReference type="Rhea" id="RHEA:55872"/>
        <dbReference type="ChEBI" id="CHEBI:15378"/>
        <dbReference type="ChEBI" id="CHEBI:15783"/>
        <dbReference type="ChEBI" id="CHEBI:16567"/>
        <dbReference type="ChEBI" id="CHEBI:57540"/>
        <dbReference type="ChEBI" id="CHEBI:57945"/>
        <dbReference type="ChEBI" id="CHEBI:71579"/>
        <dbReference type="EC" id="1.7.1.17"/>
    </reaction>
    <physiologicalReaction direction="right-to-left" evidence="5">
        <dbReference type="Rhea" id="RHEA:55874"/>
    </physiologicalReaction>
</comment>
<dbReference type="GO" id="GO:0016652">
    <property type="term" value="F:oxidoreductase activity, acting on NAD(P)H as acceptor"/>
    <property type="evidence" value="ECO:0007669"/>
    <property type="project" value="UniProtKB-UniRule"/>
</dbReference>
<keyword evidence="3 6" id="KW-0560">Oxidoreductase</keyword>
<dbReference type="KEGG" id="mclo:DK849_01085"/>